<evidence type="ECO:0000256" key="1">
    <source>
        <dbReference type="SAM" id="Coils"/>
    </source>
</evidence>
<feature type="coiled-coil region" evidence="1">
    <location>
        <begin position="328"/>
        <end position="362"/>
    </location>
</feature>
<proteinExistence type="predicted"/>
<reference evidence="4 5" key="1">
    <citation type="submission" date="2018-07" db="EMBL/GenBank/DDBJ databases">
        <title>Genome sequences of six Lactobacillus spp. isolated from bumble bee guts.</title>
        <authorList>
            <person name="Motta E.V.S."/>
            <person name="Moran N.A."/>
        </authorList>
    </citation>
    <scope>NUCLEOTIDE SEQUENCE [LARGE SCALE GENOMIC DNA]</scope>
    <source>
        <strain evidence="4 5">BI-1.1</strain>
    </source>
</reference>
<evidence type="ECO:0000313" key="4">
    <source>
        <dbReference type="EMBL" id="RHW49563.1"/>
    </source>
</evidence>
<dbReference type="GO" id="GO:0003924">
    <property type="term" value="F:GTPase activity"/>
    <property type="evidence" value="ECO:0007669"/>
    <property type="project" value="InterPro"/>
</dbReference>
<comment type="caution">
    <text evidence="4">The sequence shown here is derived from an EMBL/GenBank/DDBJ whole genome shotgun (WGS) entry which is preliminary data.</text>
</comment>
<dbReference type="Pfam" id="PF13514">
    <property type="entry name" value="AAA_27"/>
    <property type="match status" value="1"/>
</dbReference>
<dbReference type="AlphaFoldDB" id="A0A3R6YR90"/>
<feature type="domain" description="YhaN AAA" evidence="3">
    <location>
        <begin position="13"/>
        <end position="217"/>
    </location>
</feature>
<organism evidence="4 5">
    <name type="scientific">Bombilactobacillus bombi</name>
    <dbReference type="NCBI Taxonomy" id="1303590"/>
    <lineage>
        <taxon>Bacteria</taxon>
        <taxon>Bacillati</taxon>
        <taxon>Bacillota</taxon>
        <taxon>Bacilli</taxon>
        <taxon>Lactobacillales</taxon>
        <taxon>Lactobacillaceae</taxon>
        <taxon>Bombilactobacillus</taxon>
    </lineage>
</organism>
<dbReference type="InterPro" id="IPR038734">
    <property type="entry name" value="YhaN_AAA"/>
</dbReference>
<sequence length="837" mass="97042">MLSVKIRWRNSVRITKLNIYGFGCWVDTKFNFQTDYQVICGDNETGKTTILYFIRSILFGFASARGQEKYWQYLPRQSSKYGGEIELIDNDNNYWIVRRVKNKNNEDLKIFKNNQETDPAEYAKLLGPVTDTLFAKTNFVDRKALEQVYHLSDDELLEQILAMGAVGSNEWLKLQKKLIKDADQIYRPRGKKYELNQLLEKADDLQQRLSQVNNENQQYQTLEAQLQKLNQQASEVQTQVQTAQQQLQYWQNLQKNWSNYIELQNLTANLTDSSEIDNQDWNKYIELKQQLALEQQNIGNLEQQRQNIKFSPEQTAQLNYFIAHQPKIEQLQQQQEELRFQQQHLEAEIVAQQKQLHEQQTQLLQQNPQLTAEAQPLTRQQIQEFQKLVNQTDAQVAGSQGLKKVVIGLIAVVVTVGGLVIGHSLLLALLGLLISLGGGWWLLTMSTTSSSNVQVRTKIQSFKQKYHLDNLTDQEVITLQGVIGQLANLTNQIQKNQSQIEQYQKNYQQWQQSVQLLLDNANKHSKPITFSEFYQNGQHLLQLQQLQQNTLEQINPQITTLKLQQEQQQQQLNKILAKYHVTSLVDFEQLQKDTQHQQQKLQRRAVLQETLKPIIKALQTIGNQANLDNKLQQAQNKLQHQEQIFNQIQSQQAQLMAQENQLADDNQYQQVIQTIEYNNTAIATAFSEWISQVMAAEWINETLNQASANRFPKLMQQAEYFFQRLTNNHYRQIEFINNNLTVLSAANERFEVHELSRGTAAQLYLALTLAFSLEMADLTVLPILIDDAFVDFDPTRKANIGEIIQQMTKTTQIIYVCTDTQATTLFDQKHILNLKGL</sequence>
<keyword evidence="2" id="KW-0472">Membrane</keyword>
<dbReference type="Proteomes" id="UP000284109">
    <property type="component" value="Unassembled WGS sequence"/>
</dbReference>
<evidence type="ECO:0000313" key="5">
    <source>
        <dbReference type="Proteomes" id="UP000284109"/>
    </source>
</evidence>
<dbReference type="PANTHER" id="PTHR41259:SF1">
    <property type="entry name" value="DOUBLE-STRAND BREAK REPAIR RAD50 ATPASE, PUTATIVE-RELATED"/>
    <property type="match status" value="1"/>
</dbReference>
<dbReference type="GO" id="GO:0005525">
    <property type="term" value="F:GTP binding"/>
    <property type="evidence" value="ECO:0007669"/>
    <property type="project" value="InterPro"/>
</dbReference>
<evidence type="ECO:0000259" key="3">
    <source>
        <dbReference type="Pfam" id="PF13514"/>
    </source>
</evidence>
<name>A0A3R6YR90_9LACO</name>
<evidence type="ECO:0000256" key="2">
    <source>
        <dbReference type="SAM" id="Phobius"/>
    </source>
</evidence>
<keyword evidence="2" id="KW-1133">Transmembrane helix</keyword>
<accession>A0A3R6YR90</accession>
<keyword evidence="2" id="KW-0812">Transmembrane</keyword>
<dbReference type="SUPFAM" id="SSF52540">
    <property type="entry name" value="P-loop containing nucleoside triphosphate hydrolases"/>
    <property type="match status" value="2"/>
</dbReference>
<dbReference type="PROSITE" id="PS51421">
    <property type="entry name" value="RAS"/>
    <property type="match status" value="1"/>
</dbReference>
<dbReference type="Gene3D" id="3.40.50.300">
    <property type="entry name" value="P-loop containing nucleotide triphosphate hydrolases"/>
    <property type="match status" value="2"/>
</dbReference>
<dbReference type="EMBL" id="QOCR01000004">
    <property type="protein sequence ID" value="RHW49563.1"/>
    <property type="molecule type" value="Genomic_DNA"/>
</dbReference>
<dbReference type="OrthoDB" id="9764467at2"/>
<protein>
    <recommendedName>
        <fullName evidence="3">YhaN AAA domain-containing protein</fullName>
    </recommendedName>
</protein>
<feature type="coiled-coil region" evidence="1">
    <location>
        <begin position="624"/>
        <end position="661"/>
    </location>
</feature>
<dbReference type="InterPro" id="IPR027417">
    <property type="entry name" value="P-loop_NTPase"/>
</dbReference>
<feature type="coiled-coil region" evidence="1">
    <location>
        <begin position="486"/>
        <end position="520"/>
    </location>
</feature>
<gene>
    <name evidence="4" type="ORF">DS831_05185</name>
</gene>
<feature type="transmembrane region" description="Helical" evidence="2">
    <location>
        <begin position="409"/>
        <end position="442"/>
    </location>
</feature>
<keyword evidence="1" id="KW-0175">Coiled coil</keyword>
<dbReference type="InterPro" id="IPR001806">
    <property type="entry name" value="Small_GTPase"/>
</dbReference>
<feature type="coiled-coil region" evidence="1">
    <location>
        <begin position="195"/>
        <end position="246"/>
    </location>
</feature>
<dbReference type="PANTHER" id="PTHR41259">
    <property type="entry name" value="DOUBLE-STRAND BREAK REPAIR RAD50 ATPASE, PUTATIVE-RELATED"/>
    <property type="match status" value="1"/>
</dbReference>
<keyword evidence="5" id="KW-1185">Reference proteome</keyword>